<keyword evidence="1" id="KW-0808">Transferase</keyword>
<dbReference type="PROSITE" id="PS51186">
    <property type="entry name" value="GNAT"/>
    <property type="match status" value="1"/>
</dbReference>
<dbReference type="CDD" id="cd04301">
    <property type="entry name" value="NAT_SF"/>
    <property type="match status" value="1"/>
</dbReference>
<dbReference type="InterPro" id="IPR016181">
    <property type="entry name" value="Acyl_CoA_acyltransferase"/>
</dbReference>
<evidence type="ECO:0000313" key="5">
    <source>
        <dbReference type="Proteomes" id="UP001622496"/>
    </source>
</evidence>
<reference evidence="4 5" key="1">
    <citation type="submission" date="2022-10" db="EMBL/GenBank/DDBJ databases">
        <title>The complete genomes of actinobacterial strains from the NBC collection.</title>
        <authorList>
            <person name="Joergensen T.S."/>
            <person name="Alvarez Arevalo M."/>
            <person name="Sterndorff E.B."/>
            <person name="Faurdal D."/>
            <person name="Vuksanovic O."/>
            <person name="Mourched A.-S."/>
            <person name="Charusanti P."/>
            <person name="Shaw S."/>
            <person name="Blin K."/>
            <person name="Weber T."/>
        </authorList>
    </citation>
    <scope>NUCLEOTIDE SEQUENCE [LARGE SCALE GENOMIC DNA]</scope>
    <source>
        <strain evidence="4 5">NBC_00185</strain>
    </source>
</reference>
<organism evidence="4 5">
    <name type="scientific">[Kitasatospora] papulosa</name>
    <dbReference type="NCBI Taxonomy" id="1464011"/>
    <lineage>
        <taxon>Bacteria</taxon>
        <taxon>Bacillati</taxon>
        <taxon>Actinomycetota</taxon>
        <taxon>Actinomycetes</taxon>
        <taxon>Kitasatosporales</taxon>
        <taxon>Streptomycetaceae</taxon>
        <taxon>Streptomyces</taxon>
    </lineage>
</organism>
<keyword evidence="5" id="KW-1185">Reference proteome</keyword>
<evidence type="ECO:0000313" key="4">
    <source>
        <dbReference type="EMBL" id="WTP63970.1"/>
    </source>
</evidence>
<sequence>MGSGSASAVIVPLAPEYAEQVLAIYQAGIEEGNATFETVAPAWEEFDAAKLPEHRFAALDADGTVLGWVAASRVSDRCAYAGVAEHSVYVHPAARGRGVASALLKALVHSTEQAGIWTIQSGIFPENTASLAVHQRAGFRVIGTRERIGRHHGVWRDVVLLERRSPAIT</sequence>
<dbReference type="RefSeq" id="WP_037831227.1">
    <property type="nucleotide sequence ID" value="NZ_CP108135.1"/>
</dbReference>
<feature type="domain" description="N-acetyltransferase" evidence="3">
    <location>
        <begin position="8"/>
        <end position="162"/>
    </location>
</feature>
<dbReference type="Proteomes" id="UP001622496">
    <property type="component" value="Chromosome"/>
</dbReference>
<name>A0ABZ1JUU3_9ACTN</name>
<gene>
    <name evidence="4" type="ORF">OG560_00425</name>
</gene>
<dbReference type="Pfam" id="PF00583">
    <property type="entry name" value="Acetyltransf_1"/>
    <property type="match status" value="1"/>
</dbReference>
<dbReference type="PANTHER" id="PTHR43072">
    <property type="entry name" value="N-ACETYLTRANSFERASE"/>
    <property type="match status" value="1"/>
</dbReference>
<dbReference type="SUPFAM" id="SSF55729">
    <property type="entry name" value="Acyl-CoA N-acyltransferases (Nat)"/>
    <property type="match status" value="1"/>
</dbReference>
<evidence type="ECO:0000259" key="3">
    <source>
        <dbReference type="PROSITE" id="PS51186"/>
    </source>
</evidence>
<accession>A0ABZ1JUU3</accession>
<dbReference type="EMBL" id="CP108135">
    <property type="protein sequence ID" value="WTP63970.1"/>
    <property type="molecule type" value="Genomic_DNA"/>
</dbReference>
<dbReference type="PANTHER" id="PTHR43072:SF23">
    <property type="entry name" value="UPF0039 PROTEIN C11D3.02C"/>
    <property type="match status" value="1"/>
</dbReference>
<evidence type="ECO:0000256" key="1">
    <source>
        <dbReference type="ARBA" id="ARBA00022679"/>
    </source>
</evidence>
<evidence type="ECO:0000256" key="2">
    <source>
        <dbReference type="ARBA" id="ARBA00023315"/>
    </source>
</evidence>
<keyword evidence="2" id="KW-0012">Acyltransferase</keyword>
<proteinExistence type="predicted"/>
<dbReference type="InterPro" id="IPR000182">
    <property type="entry name" value="GNAT_dom"/>
</dbReference>
<dbReference type="Gene3D" id="3.40.630.30">
    <property type="match status" value="1"/>
</dbReference>
<protein>
    <submittedName>
        <fullName evidence="4">GNAT family N-acetyltransferase</fullName>
    </submittedName>
</protein>